<dbReference type="HOGENOM" id="CLU_080448_0_0_5"/>
<dbReference type="KEGG" id="nha:Nham_4489"/>
<sequence length="307" mass="34339">MKNLQLGARTVADIDAQVAKVLRGLGNPEPPIDLAVVRDLLRLDRYYYSTTDDGLLSETISRLKVAGLQVLLRPTLLKEAVRSLSLKALYLPDQKRILIDKDLPKLKHRWNEAHEVGHDIIPWHEGMMLGDTEQTLTPTCHAIMEAEANYAAGQLLFLAERFRSDACDSEPSLGHIRQLSERFGNTMTSTLWRFIEQGHRGRPMVALVTGHPHQIKRKADFDPANPCRYCVQSPAFVQRFGGLGEVDLFRVVTSYAGAQRGGGLGAKEVILADASDERHLFKFETFFNGHEALTLGHWLRATPKPAV</sequence>
<name>Q1QFC6_NITHX</name>
<dbReference type="EMBL" id="CP000321">
    <property type="protein sequence ID" value="ABE65071.1"/>
    <property type="molecule type" value="Genomic_DNA"/>
</dbReference>
<reference evidence="3" key="1">
    <citation type="submission" date="2006-03" db="EMBL/GenBank/DDBJ databases">
        <title>Complete sequence of plasmid 2 of Nitrobacter hamburgensis X14.</title>
        <authorList>
            <consortium name="US DOE Joint Genome Institute"/>
            <person name="Copeland A."/>
            <person name="Lucas S."/>
            <person name="Lapidus A."/>
            <person name="Barry K."/>
            <person name="Detter J.C."/>
            <person name="Glavina del Rio T."/>
            <person name="Hammon N."/>
            <person name="Israni S."/>
            <person name="Dalin E."/>
            <person name="Tice H."/>
            <person name="Pitluck S."/>
            <person name="Chain P."/>
            <person name="Malfatti S."/>
            <person name="Shin M."/>
            <person name="Vergez L."/>
            <person name="Schmutz J."/>
            <person name="Larimer F."/>
            <person name="Land M."/>
            <person name="Hauser L."/>
            <person name="Kyrpides N."/>
            <person name="Ivanova N."/>
            <person name="Ward B."/>
            <person name="Arp D."/>
            <person name="Klotz M."/>
            <person name="Stein L."/>
            <person name="O'Mullan G."/>
            <person name="Starkenburg S."/>
            <person name="Sayavedra L."/>
            <person name="Poret-Peterson A.T."/>
            <person name="Gentry M.E."/>
            <person name="Bruce D."/>
            <person name="Richardson P."/>
        </authorList>
    </citation>
    <scope>NUCLEOTIDE SEQUENCE [LARGE SCALE GENOMIC DNA]</scope>
    <source>
        <strain evidence="3">DSM 10229 / NCIMB 13809 / X14</strain>
        <plasmid evidence="3">Plasmid pNITHX2</plasmid>
    </source>
</reference>
<protein>
    <recommendedName>
        <fullName evidence="1">IrrE N-terminal-like domain-containing protein</fullName>
    </recommendedName>
</protein>
<dbReference type="InterPro" id="IPR010359">
    <property type="entry name" value="IrrE_HExxH"/>
</dbReference>
<dbReference type="Proteomes" id="UP000001953">
    <property type="component" value="Plasmid 2"/>
</dbReference>
<keyword evidence="2" id="KW-0614">Plasmid</keyword>
<proteinExistence type="predicted"/>
<geneLocation type="plasmid" evidence="3">
    <name>pNITHX2</name>
</geneLocation>
<dbReference type="eggNOG" id="COG2856">
    <property type="taxonomic scope" value="Bacteria"/>
</dbReference>
<keyword evidence="3" id="KW-1185">Reference proteome</keyword>
<evidence type="ECO:0000313" key="2">
    <source>
        <dbReference type="EMBL" id="ABE65071.1"/>
    </source>
</evidence>
<dbReference type="Gene3D" id="1.10.10.2910">
    <property type="match status" value="1"/>
</dbReference>
<gene>
    <name evidence="2" type="ordered locus">Nham_4489</name>
</gene>
<organism evidence="2 3">
    <name type="scientific">Nitrobacter hamburgensis (strain DSM 10229 / NCIMB 13809 / X14)</name>
    <dbReference type="NCBI Taxonomy" id="323097"/>
    <lineage>
        <taxon>Bacteria</taxon>
        <taxon>Pseudomonadati</taxon>
        <taxon>Pseudomonadota</taxon>
        <taxon>Alphaproteobacteria</taxon>
        <taxon>Hyphomicrobiales</taxon>
        <taxon>Nitrobacteraceae</taxon>
        <taxon>Nitrobacter</taxon>
    </lineage>
</organism>
<dbReference type="OrthoDB" id="266526at2"/>
<feature type="domain" description="IrrE N-terminal-like" evidence="1">
    <location>
        <begin position="89"/>
        <end position="188"/>
    </location>
</feature>
<evidence type="ECO:0000313" key="3">
    <source>
        <dbReference type="Proteomes" id="UP000001953"/>
    </source>
</evidence>
<dbReference type="RefSeq" id="WP_011505075.1">
    <property type="nucleotide sequence ID" value="NC_007960.1"/>
</dbReference>
<dbReference type="AlphaFoldDB" id="Q1QFC6"/>
<dbReference type="Pfam" id="PF06114">
    <property type="entry name" value="Peptidase_M78"/>
    <property type="match status" value="1"/>
</dbReference>
<evidence type="ECO:0000259" key="1">
    <source>
        <dbReference type="Pfam" id="PF06114"/>
    </source>
</evidence>
<accession>Q1QFC6</accession>